<comment type="caution">
    <text evidence="10">The sequence shown here is derived from an EMBL/GenBank/DDBJ whole genome shotgun (WGS) entry which is preliminary data.</text>
</comment>
<feature type="domain" description="3CxxC-type" evidence="9">
    <location>
        <begin position="45"/>
        <end position="156"/>
    </location>
</feature>
<evidence type="ECO:0000313" key="10">
    <source>
        <dbReference type="EMBL" id="KAJ1087169.1"/>
    </source>
</evidence>
<dbReference type="GO" id="GO:0008270">
    <property type="term" value="F:zinc ion binding"/>
    <property type="evidence" value="ECO:0007669"/>
    <property type="project" value="UniProtKB-KW"/>
</dbReference>
<organism evidence="10 11">
    <name type="scientific">Pleurodeles waltl</name>
    <name type="common">Iberian ribbed newt</name>
    <dbReference type="NCBI Taxonomy" id="8319"/>
    <lineage>
        <taxon>Eukaryota</taxon>
        <taxon>Metazoa</taxon>
        <taxon>Chordata</taxon>
        <taxon>Craniata</taxon>
        <taxon>Vertebrata</taxon>
        <taxon>Euteleostomi</taxon>
        <taxon>Amphibia</taxon>
        <taxon>Batrachia</taxon>
        <taxon>Caudata</taxon>
        <taxon>Salamandroidea</taxon>
        <taxon>Salamandridae</taxon>
        <taxon>Pleurodelinae</taxon>
        <taxon>Pleurodeles</taxon>
    </lineage>
</organism>
<evidence type="ECO:0000256" key="5">
    <source>
        <dbReference type="ARBA" id="ARBA00022833"/>
    </source>
</evidence>
<dbReference type="Pfam" id="PF13695">
    <property type="entry name" value="Zn_ribbon_3CxxC"/>
    <property type="match status" value="1"/>
</dbReference>
<evidence type="ECO:0000256" key="6">
    <source>
        <dbReference type="ARBA" id="ARBA00022989"/>
    </source>
</evidence>
<evidence type="ECO:0000256" key="4">
    <source>
        <dbReference type="ARBA" id="ARBA00022771"/>
    </source>
</evidence>
<dbReference type="GO" id="GO:0016020">
    <property type="term" value="C:membrane"/>
    <property type="evidence" value="ECO:0007669"/>
    <property type="project" value="UniProtKB-SubCell"/>
</dbReference>
<accession>A0AAV7LA04</accession>
<dbReference type="SMART" id="SM01328">
    <property type="entry name" value="zf-3CxxC"/>
    <property type="match status" value="1"/>
</dbReference>
<dbReference type="PANTHER" id="PTHR14402">
    <property type="entry name" value="RECEPTOR TRANSPORTING PROTEIN"/>
    <property type="match status" value="1"/>
</dbReference>
<name>A0AAV7LA04_PLEWA</name>
<keyword evidence="5" id="KW-0862">Zinc</keyword>
<dbReference type="InterPro" id="IPR027377">
    <property type="entry name" value="ZAR1/RTP1-5-like_Znf-3CxxC"/>
</dbReference>
<dbReference type="GO" id="GO:0051205">
    <property type="term" value="P:protein insertion into membrane"/>
    <property type="evidence" value="ECO:0007669"/>
    <property type="project" value="TreeGrafter"/>
</dbReference>
<keyword evidence="4" id="KW-0863">Zinc-finger</keyword>
<evidence type="ECO:0000259" key="9">
    <source>
        <dbReference type="SMART" id="SM01328"/>
    </source>
</evidence>
<evidence type="ECO:0000256" key="2">
    <source>
        <dbReference type="ARBA" id="ARBA00022692"/>
    </source>
</evidence>
<feature type="transmembrane region" description="Helical" evidence="8">
    <location>
        <begin position="46"/>
        <end position="68"/>
    </location>
</feature>
<dbReference type="GO" id="GO:0001580">
    <property type="term" value="P:detection of chemical stimulus involved in sensory perception of bitter taste"/>
    <property type="evidence" value="ECO:0007669"/>
    <property type="project" value="TreeGrafter"/>
</dbReference>
<keyword evidence="2 8" id="KW-0812">Transmembrane</keyword>
<dbReference type="EMBL" id="JANPWB010000015">
    <property type="protein sequence ID" value="KAJ1087169.1"/>
    <property type="molecule type" value="Genomic_DNA"/>
</dbReference>
<keyword evidence="7 8" id="KW-0472">Membrane</keyword>
<dbReference type="InterPro" id="IPR026096">
    <property type="entry name" value="R-trans_p"/>
</dbReference>
<evidence type="ECO:0000256" key="3">
    <source>
        <dbReference type="ARBA" id="ARBA00022723"/>
    </source>
</evidence>
<dbReference type="PANTHER" id="PTHR14402:SF8">
    <property type="entry name" value="RECEPTOR-TRANSPORTING PROTEIN 4"/>
    <property type="match status" value="1"/>
</dbReference>
<keyword evidence="11" id="KW-1185">Reference proteome</keyword>
<dbReference type="AlphaFoldDB" id="A0AAV7LA04"/>
<keyword evidence="3" id="KW-0479">Metal-binding</keyword>
<evidence type="ECO:0000256" key="8">
    <source>
        <dbReference type="SAM" id="Phobius"/>
    </source>
</evidence>
<dbReference type="GO" id="GO:0006612">
    <property type="term" value="P:protein targeting to membrane"/>
    <property type="evidence" value="ECO:0007669"/>
    <property type="project" value="TreeGrafter"/>
</dbReference>
<sequence>MGKDEAIWDYFFRDLMYRVKPRDSWSLVWENRRSVGPQWGQYRQQAFGRFLCSFCSHSWASAHVLILFHMKLEKKRRRGTVKMNILRQKCYRCGAGIYEEPEFTEENISIILSNLLISILKLCYREYVYDEPQPTLVYGSSHGPHQPENCEACQLGICPWTQGGYRSPRKTSPAKAYPGHYKMESAQSVHITVPESPTDQSKDQPVGGSCIWKCCDFCCLLLCLLLLIIFILYTQEKKTWG</sequence>
<proteinExistence type="predicted"/>
<dbReference type="Proteomes" id="UP001066276">
    <property type="component" value="Chromosome 11"/>
</dbReference>
<evidence type="ECO:0000256" key="7">
    <source>
        <dbReference type="ARBA" id="ARBA00023136"/>
    </source>
</evidence>
<dbReference type="GO" id="GO:0031849">
    <property type="term" value="F:olfactory receptor binding"/>
    <property type="evidence" value="ECO:0007669"/>
    <property type="project" value="TreeGrafter"/>
</dbReference>
<protein>
    <recommendedName>
        <fullName evidence="9">3CxxC-type domain-containing protein</fullName>
    </recommendedName>
</protein>
<gene>
    <name evidence="10" type="ORF">NDU88_000359</name>
</gene>
<evidence type="ECO:0000313" key="11">
    <source>
        <dbReference type="Proteomes" id="UP001066276"/>
    </source>
</evidence>
<keyword evidence="6 8" id="KW-1133">Transmembrane helix</keyword>
<evidence type="ECO:0000256" key="1">
    <source>
        <dbReference type="ARBA" id="ARBA00004167"/>
    </source>
</evidence>
<reference evidence="10" key="1">
    <citation type="journal article" date="2022" name="bioRxiv">
        <title>Sequencing and chromosome-scale assembly of the giantPleurodeles waltlgenome.</title>
        <authorList>
            <person name="Brown T."/>
            <person name="Elewa A."/>
            <person name="Iarovenko S."/>
            <person name="Subramanian E."/>
            <person name="Araus A.J."/>
            <person name="Petzold A."/>
            <person name="Susuki M."/>
            <person name="Suzuki K.-i.T."/>
            <person name="Hayashi T."/>
            <person name="Toyoda A."/>
            <person name="Oliveira C."/>
            <person name="Osipova E."/>
            <person name="Leigh N.D."/>
            <person name="Simon A."/>
            <person name="Yun M.H."/>
        </authorList>
    </citation>
    <scope>NUCLEOTIDE SEQUENCE</scope>
    <source>
        <strain evidence="10">20211129_DDA</strain>
        <tissue evidence="10">Liver</tissue>
    </source>
</reference>
<feature type="transmembrane region" description="Helical" evidence="8">
    <location>
        <begin position="210"/>
        <end position="233"/>
    </location>
</feature>
<comment type="subcellular location">
    <subcellularLocation>
        <location evidence="1">Membrane</location>
        <topology evidence="1">Single-pass membrane protein</topology>
    </subcellularLocation>
</comment>